<keyword evidence="2" id="KW-1185">Reference proteome</keyword>
<reference evidence="1" key="2">
    <citation type="submission" date="2013-04" db="UniProtKB">
        <authorList>
            <consortium name="EnsemblPlants"/>
        </authorList>
    </citation>
    <scope>IDENTIFICATION</scope>
</reference>
<accession>J3L092</accession>
<organism evidence="1">
    <name type="scientific">Oryza brachyantha</name>
    <name type="common">malo sina</name>
    <dbReference type="NCBI Taxonomy" id="4533"/>
    <lineage>
        <taxon>Eukaryota</taxon>
        <taxon>Viridiplantae</taxon>
        <taxon>Streptophyta</taxon>
        <taxon>Embryophyta</taxon>
        <taxon>Tracheophyta</taxon>
        <taxon>Spermatophyta</taxon>
        <taxon>Magnoliopsida</taxon>
        <taxon>Liliopsida</taxon>
        <taxon>Poales</taxon>
        <taxon>Poaceae</taxon>
        <taxon>BOP clade</taxon>
        <taxon>Oryzoideae</taxon>
        <taxon>Oryzeae</taxon>
        <taxon>Oryzinae</taxon>
        <taxon>Oryza</taxon>
    </lineage>
</organism>
<dbReference type="EnsemblPlants" id="OB01G26480.1">
    <property type="protein sequence ID" value="OB01G26480.1"/>
    <property type="gene ID" value="OB01G26480"/>
</dbReference>
<dbReference type="Proteomes" id="UP000006038">
    <property type="component" value="Chromosome 1"/>
</dbReference>
<evidence type="ECO:0000313" key="2">
    <source>
        <dbReference type="Proteomes" id="UP000006038"/>
    </source>
</evidence>
<reference evidence="1" key="1">
    <citation type="journal article" date="2013" name="Nat. Commun.">
        <title>Whole-genome sequencing of Oryza brachyantha reveals mechanisms underlying Oryza genome evolution.</title>
        <authorList>
            <person name="Chen J."/>
            <person name="Huang Q."/>
            <person name="Gao D."/>
            <person name="Wang J."/>
            <person name="Lang Y."/>
            <person name="Liu T."/>
            <person name="Li B."/>
            <person name="Bai Z."/>
            <person name="Luis Goicoechea J."/>
            <person name="Liang C."/>
            <person name="Chen C."/>
            <person name="Zhang W."/>
            <person name="Sun S."/>
            <person name="Liao Y."/>
            <person name="Zhang X."/>
            <person name="Yang L."/>
            <person name="Song C."/>
            <person name="Wang M."/>
            <person name="Shi J."/>
            <person name="Liu G."/>
            <person name="Liu J."/>
            <person name="Zhou H."/>
            <person name="Zhou W."/>
            <person name="Yu Q."/>
            <person name="An N."/>
            <person name="Chen Y."/>
            <person name="Cai Q."/>
            <person name="Wang B."/>
            <person name="Liu B."/>
            <person name="Min J."/>
            <person name="Huang Y."/>
            <person name="Wu H."/>
            <person name="Li Z."/>
            <person name="Zhang Y."/>
            <person name="Yin Y."/>
            <person name="Song W."/>
            <person name="Jiang J."/>
            <person name="Jackson S.A."/>
            <person name="Wing R.A."/>
            <person name="Wang J."/>
            <person name="Chen M."/>
        </authorList>
    </citation>
    <scope>NUCLEOTIDE SEQUENCE [LARGE SCALE GENOMIC DNA]</scope>
    <source>
        <strain evidence="1">cv. IRGC 101232</strain>
    </source>
</reference>
<dbReference type="AlphaFoldDB" id="J3L092"/>
<sequence>MLVIRTFFLFLTNSDEPFLTFIYLIRILGFNWSLQRVNKTDNRLHCEILHEYKLGVSVLFLYS</sequence>
<dbReference type="Gramene" id="OB01G26480.1">
    <property type="protein sequence ID" value="OB01G26480.1"/>
    <property type="gene ID" value="OB01G26480"/>
</dbReference>
<evidence type="ECO:0000313" key="1">
    <source>
        <dbReference type="EnsemblPlants" id="OB01G26480.1"/>
    </source>
</evidence>
<name>J3L092_ORYBR</name>
<dbReference type="HOGENOM" id="CLU_2889369_0_0_1"/>
<proteinExistence type="predicted"/>
<protein>
    <submittedName>
        <fullName evidence="1">Uncharacterized protein</fullName>
    </submittedName>
</protein>